<evidence type="ECO:0000256" key="1">
    <source>
        <dbReference type="SAM" id="MobiDB-lite"/>
    </source>
</evidence>
<accession>A0A8S5RSC3</accession>
<name>A0A8S5RSC3_9CAUD</name>
<dbReference type="EMBL" id="BK057799">
    <property type="protein sequence ID" value="DAE92375.1"/>
    <property type="molecule type" value="Genomic_DNA"/>
</dbReference>
<reference evidence="2" key="1">
    <citation type="journal article" date="2021" name="Proc. Natl. Acad. Sci. U.S.A.">
        <title>A Catalog of Tens of Thousands of Viruses from Human Metagenomes Reveals Hidden Associations with Chronic Diseases.</title>
        <authorList>
            <person name="Tisza M.J."/>
            <person name="Buck C.B."/>
        </authorList>
    </citation>
    <scope>NUCLEOTIDE SEQUENCE</scope>
    <source>
        <strain evidence="2">CtZF426</strain>
    </source>
</reference>
<feature type="compositionally biased region" description="Low complexity" evidence="1">
    <location>
        <begin position="97"/>
        <end position="122"/>
    </location>
</feature>
<evidence type="ECO:0000313" key="2">
    <source>
        <dbReference type="EMBL" id="DAE92375.1"/>
    </source>
</evidence>
<feature type="region of interest" description="Disordered" evidence="1">
    <location>
        <begin position="84"/>
        <end position="155"/>
    </location>
</feature>
<organism evidence="2">
    <name type="scientific">Siphoviridae sp. ctZF426</name>
    <dbReference type="NCBI Taxonomy" id="2827580"/>
    <lineage>
        <taxon>Viruses</taxon>
        <taxon>Duplodnaviria</taxon>
        <taxon>Heunggongvirae</taxon>
        <taxon>Uroviricota</taxon>
        <taxon>Caudoviricetes</taxon>
    </lineage>
</organism>
<sequence>MTDNITRTAADLTTGDIIDWQHTLHVVIRVTEPDQAGQVKIIAASYWDGDTTSIHASPWGAFTVHDGAVPPPDDAFAIYVKEGRGPDGAEVCGPGTGSARSGSSRTSPWASAPPSARRTSATGSTPPSRPTASCAPATPHSPRPAPRRSSGSATG</sequence>
<proteinExistence type="predicted"/>
<protein>
    <submittedName>
        <fullName evidence="2">Uncharacterized protein</fullName>
    </submittedName>
</protein>